<dbReference type="SMART" id="SM00184">
    <property type="entry name" value="RING"/>
    <property type="match status" value="1"/>
</dbReference>
<organism evidence="7 8">
    <name type="scientific">Tulasnella calospora MUT 4182</name>
    <dbReference type="NCBI Taxonomy" id="1051891"/>
    <lineage>
        <taxon>Eukaryota</taxon>
        <taxon>Fungi</taxon>
        <taxon>Dikarya</taxon>
        <taxon>Basidiomycota</taxon>
        <taxon>Agaricomycotina</taxon>
        <taxon>Agaricomycetes</taxon>
        <taxon>Cantharellales</taxon>
        <taxon>Tulasnellaceae</taxon>
        <taxon>Tulasnella</taxon>
    </lineage>
</organism>
<accession>A0A0C3QRJ1</accession>
<dbReference type="SUPFAM" id="SSF57850">
    <property type="entry name" value="RING/U-box"/>
    <property type="match status" value="1"/>
</dbReference>
<feature type="region of interest" description="Disordered" evidence="5">
    <location>
        <begin position="129"/>
        <end position="176"/>
    </location>
</feature>
<dbReference type="AlphaFoldDB" id="A0A0C3QRJ1"/>
<dbReference type="OrthoDB" id="8062037at2759"/>
<evidence type="ECO:0000256" key="3">
    <source>
        <dbReference type="ARBA" id="ARBA00022833"/>
    </source>
</evidence>
<evidence type="ECO:0000256" key="4">
    <source>
        <dbReference type="PROSITE-ProRule" id="PRU00175"/>
    </source>
</evidence>
<evidence type="ECO:0000256" key="2">
    <source>
        <dbReference type="ARBA" id="ARBA00022771"/>
    </source>
</evidence>
<dbReference type="PANTHER" id="PTHR45969:SF69">
    <property type="entry name" value="FINGER DOMAIN PROTEIN, PUTATIVE (AFU_ORTHOLOGUE AFUA_3G12190)-RELATED"/>
    <property type="match status" value="1"/>
</dbReference>
<protein>
    <recommendedName>
        <fullName evidence="6">RING-type domain-containing protein</fullName>
    </recommendedName>
</protein>
<feature type="domain" description="RING-type" evidence="6">
    <location>
        <begin position="51"/>
        <end position="93"/>
    </location>
</feature>
<evidence type="ECO:0000313" key="7">
    <source>
        <dbReference type="EMBL" id="KIO31331.1"/>
    </source>
</evidence>
<reference evidence="8" key="2">
    <citation type="submission" date="2015-01" db="EMBL/GenBank/DDBJ databases">
        <title>Evolutionary Origins and Diversification of the Mycorrhizal Mutualists.</title>
        <authorList>
            <consortium name="DOE Joint Genome Institute"/>
            <consortium name="Mycorrhizal Genomics Consortium"/>
            <person name="Kohler A."/>
            <person name="Kuo A."/>
            <person name="Nagy L.G."/>
            <person name="Floudas D."/>
            <person name="Copeland A."/>
            <person name="Barry K.W."/>
            <person name="Cichocki N."/>
            <person name="Veneault-Fourrey C."/>
            <person name="LaButti K."/>
            <person name="Lindquist E.A."/>
            <person name="Lipzen A."/>
            <person name="Lundell T."/>
            <person name="Morin E."/>
            <person name="Murat C."/>
            <person name="Riley R."/>
            <person name="Ohm R."/>
            <person name="Sun H."/>
            <person name="Tunlid A."/>
            <person name="Henrissat B."/>
            <person name="Grigoriev I.V."/>
            <person name="Hibbett D.S."/>
            <person name="Martin F."/>
        </authorList>
    </citation>
    <scope>NUCLEOTIDE SEQUENCE [LARGE SCALE GENOMIC DNA]</scope>
    <source>
        <strain evidence="8">MUT 4182</strain>
    </source>
</reference>
<dbReference type="GO" id="GO:0016567">
    <property type="term" value="P:protein ubiquitination"/>
    <property type="evidence" value="ECO:0007669"/>
    <property type="project" value="TreeGrafter"/>
</dbReference>
<dbReference type="HOGENOM" id="CLU_1528837_0_0_1"/>
<evidence type="ECO:0000313" key="8">
    <source>
        <dbReference type="Proteomes" id="UP000054248"/>
    </source>
</evidence>
<dbReference type="InterPro" id="IPR011016">
    <property type="entry name" value="Znf_RING-CH"/>
</dbReference>
<dbReference type="Gene3D" id="3.30.40.10">
    <property type="entry name" value="Zinc/RING finger domain, C3HC4 (zinc finger)"/>
    <property type="match status" value="1"/>
</dbReference>
<feature type="non-terminal residue" evidence="7">
    <location>
        <position position="1"/>
    </location>
</feature>
<dbReference type="GO" id="GO:0061630">
    <property type="term" value="F:ubiquitin protein ligase activity"/>
    <property type="evidence" value="ECO:0007669"/>
    <property type="project" value="TreeGrafter"/>
</dbReference>
<dbReference type="InterPro" id="IPR001841">
    <property type="entry name" value="Znf_RING"/>
</dbReference>
<dbReference type="GO" id="GO:0008270">
    <property type="term" value="F:zinc ion binding"/>
    <property type="evidence" value="ECO:0007669"/>
    <property type="project" value="UniProtKB-KW"/>
</dbReference>
<dbReference type="PANTHER" id="PTHR45969">
    <property type="entry name" value="RING ZINC FINGER PROTEIN-RELATED"/>
    <property type="match status" value="1"/>
</dbReference>
<keyword evidence="2 4" id="KW-0863">Zinc-finger</keyword>
<reference evidence="7 8" key="1">
    <citation type="submission" date="2014-04" db="EMBL/GenBank/DDBJ databases">
        <authorList>
            <consortium name="DOE Joint Genome Institute"/>
            <person name="Kuo A."/>
            <person name="Girlanda M."/>
            <person name="Perotto S."/>
            <person name="Kohler A."/>
            <person name="Nagy L.G."/>
            <person name="Floudas D."/>
            <person name="Copeland A."/>
            <person name="Barry K.W."/>
            <person name="Cichocki N."/>
            <person name="Veneault-Fourrey C."/>
            <person name="LaButti K."/>
            <person name="Lindquist E.A."/>
            <person name="Lipzen A."/>
            <person name="Lundell T."/>
            <person name="Morin E."/>
            <person name="Murat C."/>
            <person name="Sun H."/>
            <person name="Tunlid A."/>
            <person name="Henrissat B."/>
            <person name="Grigoriev I.V."/>
            <person name="Hibbett D.S."/>
            <person name="Martin F."/>
            <person name="Nordberg H.P."/>
            <person name="Cantor M.N."/>
            <person name="Hua S.X."/>
        </authorList>
    </citation>
    <scope>NUCLEOTIDE SEQUENCE [LARGE SCALE GENOMIC DNA]</scope>
    <source>
        <strain evidence="7 8">MUT 4182</strain>
    </source>
</reference>
<keyword evidence="8" id="KW-1185">Reference proteome</keyword>
<evidence type="ECO:0000256" key="1">
    <source>
        <dbReference type="ARBA" id="ARBA00022723"/>
    </source>
</evidence>
<evidence type="ECO:0000259" key="6">
    <source>
        <dbReference type="PROSITE" id="PS50089"/>
    </source>
</evidence>
<dbReference type="EMBL" id="KN822964">
    <property type="protein sequence ID" value="KIO31331.1"/>
    <property type="molecule type" value="Genomic_DNA"/>
</dbReference>
<evidence type="ECO:0000256" key="5">
    <source>
        <dbReference type="SAM" id="MobiDB-lite"/>
    </source>
</evidence>
<keyword evidence="1" id="KW-0479">Metal-binding</keyword>
<sequence length="176" mass="19543">DDDMDVSYEGLLRLAARIGDAKPKNLPSEFKANLPRGVYAACEAARVDDRCAICLDKYEDDHEVMGINECGHYFHTHCFETWLDLASNCPVCRRELTPADYRFDPNAPPASPSSPISLTSYFGTLPPMSPIPPVVMEEETASRTSESLVDDTPSSPTTTPEEEQYRPPTVHYEASI</sequence>
<gene>
    <name evidence="7" type="ORF">M407DRAFT_68063</name>
</gene>
<dbReference type="PROSITE" id="PS50089">
    <property type="entry name" value="ZF_RING_2"/>
    <property type="match status" value="1"/>
</dbReference>
<dbReference type="Pfam" id="PF13639">
    <property type="entry name" value="zf-RING_2"/>
    <property type="match status" value="1"/>
</dbReference>
<dbReference type="Proteomes" id="UP000054248">
    <property type="component" value="Unassembled WGS sequence"/>
</dbReference>
<keyword evidence="3" id="KW-0862">Zinc</keyword>
<dbReference type="STRING" id="1051891.A0A0C3QRJ1"/>
<dbReference type="SMART" id="SM00744">
    <property type="entry name" value="RINGv"/>
    <property type="match status" value="1"/>
</dbReference>
<name>A0A0C3QRJ1_9AGAM</name>
<proteinExistence type="predicted"/>
<dbReference type="InterPro" id="IPR013083">
    <property type="entry name" value="Znf_RING/FYVE/PHD"/>
</dbReference>